<evidence type="ECO:0000313" key="2">
    <source>
        <dbReference type="EMBL" id="KAG7284577.1"/>
    </source>
</evidence>
<organism evidence="2 3">
    <name type="scientific">Staphylotrichum longicolle</name>
    <dbReference type="NCBI Taxonomy" id="669026"/>
    <lineage>
        <taxon>Eukaryota</taxon>
        <taxon>Fungi</taxon>
        <taxon>Dikarya</taxon>
        <taxon>Ascomycota</taxon>
        <taxon>Pezizomycotina</taxon>
        <taxon>Sordariomycetes</taxon>
        <taxon>Sordariomycetidae</taxon>
        <taxon>Sordariales</taxon>
        <taxon>Chaetomiaceae</taxon>
        <taxon>Staphylotrichum</taxon>
    </lineage>
</organism>
<gene>
    <name evidence="2" type="ORF">NEMBOFW57_010955</name>
</gene>
<dbReference type="InterPro" id="IPR010730">
    <property type="entry name" value="HET"/>
</dbReference>
<dbReference type="EMBL" id="JAHCVI010000006">
    <property type="protein sequence ID" value="KAG7284577.1"/>
    <property type="molecule type" value="Genomic_DNA"/>
</dbReference>
<protein>
    <recommendedName>
        <fullName evidence="1">Heterokaryon incompatibility domain-containing protein</fullName>
    </recommendedName>
</protein>
<proteinExistence type="predicted"/>
<sequence length="740" mass="81896">MHDLYAETKTSEVLFALGQRLVPVSNKDELLSETRQVVHGEESRARAAAILSRLAELNPEVAREFLPKQDALADVCFRLLCSASLPNLQFTGTRFPSYIAVSYCWHYSGWPLAAAAKPVAAGWEISEPMMQAVMALRQDPEEGVWLDKLCINQNDHENKIAHIGAMDAIYHSARRVAILLEDVQLQKSEEEAGLVYAQFYEDMCREVKDGGLEGAEKGRFVDEYFPRKAQELRDSERGHILAAVKSFAMKMMGARWYSRGWCAHESRMTKHQKVNNPLFMCFGSKNQVLSFEFRFIHFLGLHLSDWEPKEMFHDLQPMKRFNDPEPKNLRQLWFRIQRLMPDVGSVISTMQHIVSVLSFGCSKGGDLISIALNTAGIPLYFAGNDAQSVGKVVWKFTLLVLASGDLAPLVALGSKLRLPGPRGEIISWATHPDQGVIDEPLMNPLPASITAITPEYIELDLLVFESLPKAATAESLAAAASLITEHKLDAIADNLFSALPDNTQYTIDIGISAITNIKATAKPLQTLRHNLLALALDNGLDWTLAFPSVMQQSTTAWLHGTLGTTSDPLLIPAAEAFLALFSKPPSAAPPSSTLGLLTRSLTTLLDPRLFLFTAEARRLPLSPSLGHAVLTPSTSNRAYVAIPAALAHLPGWYDRAWHVEPFDPAGKPEELADLLPREDLRLAKEGEEVLKVEDVVPVLNSDYEDRRAKREDERGTWRLRRRSKVFGGLQVGGGGGERGG</sequence>
<comment type="caution">
    <text evidence="2">The sequence shown here is derived from an EMBL/GenBank/DDBJ whole genome shotgun (WGS) entry which is preliminary data.</text>
</comment>
<accession>A0AAD4ENM9</accession>
<dbReference type="Proteomes" id="UP001197093">
    <property type="component" value="Unassembled WGS sequence"/>
</dbReference>
<reference evidence="2" key="1">
    <citation type="submission" date="2023-02" db="EMBL/GenBank/DDBJ databases">
        <authorList>
            <person name="Palmer J.M."/>
        </authorList>
    </citation>
    <scope>NUCLEOTIDE SEQUENCE</scope>
    <source>
        <strain evidence="2">FW57</strain>
    </source>
</reference>
<keyword evidence="3" id="KW-1185">Reference proteome</keyword>
<dbReference type="AlphaFoldDB" id="A0AAD4ENM9"/>
<evidence type="ECO:0000259" key="1">
    <source>
        <dbReference type="Pfam" id="PF06985"/>
    </source>
</evidence>
<dbReference type="PANTHER" id="PTHR24148">
    <property type="entry name" value="ANKYRIN REPEAT DOMAIN-CONTAINING PROTEIN 39 HOMOLOG-RELATED"/>
    <property type="match status" value="1"/>
</dbReference>
<dbReference type="Pfam" id="PF06985">
    <property type="entry name" value="HET"/>
    <property type="match status" value="1"/>
</dbReference>
<evidence type="ECO:0000313" key="3">
    <source>
        <dbReference type="Proteomes" id="UP001197093"/>
    </source>
</evidence>
<dbReference type="PANTHER" id="PTHR24148:SF73">
    <property type="entry name" value="HET DOMAIN PROTEIN (AFU_ORTHOLOGUE AFUA_8G01020)"/>
    <property type="match status" value="1"/>
</dbReference>
<name>A0AAD4ENM9_9PEZI</name>
<feature type="domain" description="Heterokaryon incompatibility" evidence="1">
    <location>
        <begin position="98"/>
        <end position="265"/>
    </location>
</feature>
<dbReference type="InterPro" id="IPR052895">
    <property type="entry name" value="HetReg/Transcr_Mod"/>
</dbReference>